<reference evidence="7" key="1">
    <citation type="submission" date="2020-10" db="EMBL/GenBank/DDBJ databases">
        <authorList>
            <person name="Gilroy R."/>
        </authorList>
    </citation>
    <scope>NUCLEOTIDE SEQUENCE</scope>
    <source>
        <strain evidence="7">35461</strain>
    </source>
</reference>
<evidence type="ECO:0000256" key="5">
    <source>
        <dbReference type="ARBA" id="ARBA00023136"/>
    </source>
</evidence>
<dbReference type="GO" id="GO:0015648">
    <property type="term" value="F:lipid-linked peptidoglycan transporter activity"/>
    <property type="evidence" value="ECO:0007669"/>
    <property type="project" value="TreeGrafter"/>
</dbReference>
<comment type="subcellular location">
    <subcellularLocation>
        <location evidence="1">Membrane</location>
        <topology evidence="1">Multi-pass membrane protein</topology>
    </subcellularLocation>
</comment>
<feature type="transmembrane region" description="Helical" evidence="6">
    <location>
        <begin position="77"/>
        <end position="95"/>
    </location>
</feature>
<dbReference type="PANTHER" id="PTHR30474:SF3">
    <property type="entry name" value="PEPTIDOGLYCAN GLYCOSYLTRANSFERASE RODA"/>
    <property type="match status" value="1"/>
</dbReference>
<evidence type="ECO:0000256" key="3">
    <source>
        <dbReference type="ARBA" id="ARBA00022960"/>
    </source>
</evidence>
<evidence type="ECO:0000313" key="8">
    <source>
        <dbReference type="Proteomes" id="UP000886845"/>
    </source>
</evidence>
<dbReference type="AlphaFoldDB" id="A0A9D1NMW5"/>
<dbReference type="GO" id="GO:0051301">
    <property type="term" value="P:cell division"/>
    <property type="evidence" value="ECO:0007669"/>
    <property type="project" value="InterPro"/>
</dbReference>
<evidence type="ECO:0000256" key="2">
    <source>
        <dbReference type="ARBA" id="ARBA00022692"/>
    </source>
</evidence>
<feature type="transmembrane region" description="Helical" evidence="6">
    <location>
        <begin position="229"/>
        <end position="246"/>
    </location>
</feature>
<dbReference type="Proteomes" id="UP000886845">
    <property type="component" value="Unassembled WGS sequence"/>
</dbReference>
<gene>
    <name evidence="7" type="ORF">IAC79_05695</name>
</gene>
<feature type="transmembrane region" description="Helical" evidence="6">
    <location>
        <begin position="253"/>
        <end position="276"/>
    </location>
</feature>
<feature type="transmembrane region" description="Helical" evidence="6">
    <location>
        <begin position="107"/>
        <end position="125"/>
    </location>
</feature>
<evidence type="ECO:0000256" key="6">
    <source>
        <dbReference type="SAM" id="Phobius"/>
    </source>
</evidence>
<feature type="transmembrane region" description="Helical" evidence="6">
    <location>
        <begin position="404"/>
        <end position="423"/>
    </location>
</feature>
<keyword evidence="5 6" id="KW-0472">Membrane</keyword>
<keyword evidence="2 6" id="KW-0812">Transmembrane</keyword>
<evidence type="ECO:0000256" key="1">
    <source>
        <dbReference type="ARBA" id="ARBA00004141"/>
    </source>
</evidence>
<sequence>MAAPRKPKSPKAPRRTAPAAPAGGGWLFPLTLAAVLAAALPLLAGGAFPGPLLLWGGATLLAWRWSRPPRFTGDRPLVALTCLLLGLGVVLQTRLGTWAESWTAWRAYAPLLAGLALFLGCLRWLTPAALVRLLPPLRWPLWLLAVGVIAVLFLFGRPYRGGLFLPGQINPTELAKVALVAFAAVWLPRRAEGLSRTLCGVPFPPLRDALALGFAWGVPLVGAVLVRDLGLALILCATACFLLTALTRRPTWLALGLAAAVAVGLLLHGSGGHAAARFDVWLDPFADPDGKGWQIGQALCAQYAGGLWGLGTGQGLPQTVPIVANDFVYAAVAEEWGLIGCALLLLLYWLWLHRLARAGADAKSPIPGLIGAGAAALLGTQILLNVGGVTKALPMTGITLPLLSQGGFSLLSVLLLLGLAVAASKR</sequence>
<feature type="transmembrane region" description="Helical" evidence="6">
    <location>
        <begin position="336"/>
        <end position="352"/>
    </location>
</feature>
<accession>A0A9D1NMW5</accession>
<dbReference type="InterPro" id="IPR001182">
    <property type="entry name" value="FtsW/RodA"/>
</dbReference>
<evidence type="ECO:0000313" key="7">
    <source>
        <dbReference type="EMBL" id="HIV09585.1"/>
    </source>
</evidence>
<organism evidence="7 8">
    <name type="scientific">Candidatus Spyradenecus faecavium</name>
    <dbReference type="NCBI Taxonomy" id="2840947"/>
    <lineage>
        <taxon>Bacteria</taxon>
        <taxon>Pseudomonadati</taxon>
        <taxon>Lentisphaerota</taxon>
        <taxon>Lentisphaeria</taxon>
        <taxon>Lentisphaerales</taxon>
        <taxon>Lentisphaeraceae</taxon>
        <taxon>Lentisphaeraceae incertae sedis</taxon>
        <taxon>Candidatus Spyradenecus</taxon>
    </lineage>
</organism>
<dbReference type="EMBL" id="DVOR01000182">
    <property type="protein sequence ID" value="HIV09585.1"/>
    <property type="molecule type" value="Genomic_DNA"/>
</dbReference>
<dbReference type="PANTHER" id="PTHR30474">
    <property type="entry name" value="CELL CYCLE PROTEIN"/>
    <property type="match status" value="1"/>
</dbReference>
<comment type="caution">
    <text evidence="7">The sequence shown here is derived from an EMBL/GenBank/DDBJ whole genome shotgun (WGS) entry which is preliminary data.</text>
</comment>
<feature type="transmembrane region" description="Helical" evidence="6">
    <location>
        <begin position="47"/>
        <end position="65"/>
    </location>
</feature>
<protein>
    <submittedName>
        <fullName evidence="7">FtsW/RodA/SpoVE family cell cycle protein</fullName>
    </submittedName>
</protein>
<feature type="transmembrane region" description="Helical" evidence="6">
    <location>
        <begin position="364"/>
        <end position="384"/>
    </location>
</feature>
<feature type="transmembrane region" description="Helical" evidence="6">
    <location>
        <begin position="137"/>
        <end position="156"/>
    </location>
</feature>
<dbReference type="GO" id="GO:0008360">
    <property type="term" value="P:regulation of cell shape"/>
    <property type="evidence" value="ECO:0007669"/>
    <property type="project" value="UniProtKB-KW"/>
</dbReference>
<reference evidence="7" key="2">
    <citation type="journal article" date="2021" name="PeerJ">
        <title>Extensive microbial diversity within the chicken gut microbiome revealed by metagenomics and culture.</title>
        <authorList>
            <person name="Gilroy R."/>
            <person name="Ravi A."/>
            <person name="Getino M."/>
            <person name="Pursley I."/>
            <person name="Horton D.L."/>
            <person name="Alikhan N.F."/>
            <person name="Baker D."/>
            <person name="Gharbi K."/>
            <person name="Hall N."/>
            <person name="Watson M."/>
            <person name="Adriaenssens E.M."/>
            <person name="Foster-Nyarko E."/>
            <person name="Jarju S."/>
            <person name="Secka A."/>
            <person name="Antonio M."/>
            <person name="Oren A."/>
            <person name="Chaudhuri R.R."/>
            <person name="La Ragione R."/>
            <person name="Hildebrand F."/>
            <person name="Pallen M.J."/>
        </authorList>
    </citation>
    <scope>NUCLEOTIDE SEQUENCE</scope>
    <source>
        <strain evidence="7">35461</strain>
    </source>
</reference>
<keyword evidence="3" id="KW-0133">Cell shape</keyword>
<dbReference type="GO" id="GO:0005886">
    <property type="term" value="C:plasma membrane"/>
    <property type="evidence" value="ECO:0007669"/>
    <property type="project" value="TreeGrafter"/>
</dbReference>
<name>A0A9D1NMW5_9BACT</name>
<dbReference type="GO" id="GO:0032153">
    <property type="term" value="C:cell division site"/>
    <property type="evidence" value="ECO:0007669"/>
    <property type="project" value="TreeGrafter"/>
</dbReference>
<keyword evidence="4 6" id="KW-1133">Transmembrane helix</keyword>
<proteinExistence type="predicted"/>
<dbReference type="Pfam" id="PF01098">
    <property type="entry name" value="FTSW_RODA_SPOVE"/>
    <property type="match status" value="1"/>
</dbReference>
<evidence type="ECO:0000256" key="4">
    <source>
        <dbReference type="ARBA" id="ARBA00022989"/>
    </source>
</evidence>